<dbReference type="InterPro" id="IPR058258">
    <property type="entry name" value="CcmS-like"/>
</dbReference>
<dbReference type="OrthoDB" id="3171339at2759"/>
<feature type="compositionally biased region" description="Low complexity" evidence="1">
    <location>
        <begin position="151"/>
        <end position="169"/>
    </location>
</feature>
<feature type="compositionally biased region" description="Basic and acidic residues" evidence="1">
    <location>
        <begin position="37"/>
        <end position="53"/>
    </location>
</feature>
<dbReference type="AlphaFoldDB" id="A0A8H5I2D8"/>
<comment type="caution">
    <text evidence="3">The sequence shown here is derived from an EMBL/GenBank/DDBJ whole genome shotgun (WGS) entry which is preliminary data.</text>
</comment>
<evidence type="ECO:0000259" key="2">
    <source>
        <dbReference type="Pfam" id="PF26617"/>
    </source>
</evidence>
<feature type="compositionally biased region" description="Polar residues" evidence="1">
    <location>
        <begin position="294"/>
        <end position="316"/>
    </location>
</feature>
<feature type="compositionally biased region" description="Basic and acidic residues" evidence="1">
    <location>
        <begin position="262"/>
        <end position="276"/>
    </location>
</feature>
<reference evidence="3 4" key="1">
    <citation type="journal article" date="2020" name="ISME J.">
        <title>Uncovering the hidden diversity of litter-decomposition mechanisms in mushroom-forming fungi.</title>
        <authorList>
            <person name="Floudas D."/>
            <person name="Bentzer J."/>
            <person name="Ahren D."/>
            <person name="Johansson T."/>
            <person name="Persson P."/>
            <person name="Tunlid A."/>
        </authorList>
    </citation>
    <scope>NUCLEOTIDE SEQUENCE [LARGE SCALE GENOMIC DNA]</scope>
    <source>
        <strain evidence="3 4">CBS 406.79</strain>
    </source>
</reference>
<accession>A0A8H5I2D8</accession>
<proteinExistence type="predicted"/>
<keyword evidence="4" id="KW-1185">Reference proteome</keyword>
<feature type="compositionally biased region" description="Polar residues" evidence="1">
    <location>
        <begin position="192"/>
        <end position="214"/>
    </location>
</feature>
<gene>
    <name evidence="3" type="ORF">D9757_000242</name>
</gene>
<feature type="region of interest" description="Disordered" evidence="1">
    <location>
        <begin position="1"/>
        <end position="332"/>
    </location>
</feature>
<name>A0A8H5I2D8_9AGAR</name>
<dbReference type="Proteomes" id="UP000518752">
    <property type="component" value="Unassembled WGS sequence"/>
</dbReference>
<dbReference type="Pfam" id="PF26617">
    <property type="entry name" value="CcmS-like"/>
    <property type="match status" value="1"/>
</dbReference>
<feature type="domain" description="CcmS related" evidence="2">
    <location>
        <begin position="428"/>
        <end position="558"/>
    </location>
</feature>
<dbReference type="EMBL" id="JAACJN010000001">
    <property type="protein sequence ID" value="KAF5393778.1"/>
    <property type="molecule type" value="Genomic_DNA"/>
</dbReference>
<organism evidence="3 4">
    <name type="scientific">Collybiopsis confluens</name>
    <dbReference type="NCBI Taxonomy" id="2823264"/>
    <lineage>
        <taxon>Eukaryota</taxon>
        <taxon>Fungi</taxon>
        <taxon>Dikarya</taxon>
        <taxon>Basidiomycota</taxon>
        <taxon>Agaricomycotina</taxon>
        <taxon>Agaricomycetes</taxon>
        <taxon>Agaricomycetidae</taxon>
        <taxon>Agaricales</taxon>
        <taxon>Marasmiineae</taxon>
        <taxon>Omphalotaceae</taxon>
        <taxon>Collybiopsis</taxon>
    </lineage>
</organism>
<evidence type="ECO:0000313" key="4">
    <source>
        <dbReference type="Proteomes" id="UP000518752"/>
    </source>
</evidence>
<evidence type="ECO:0000313" key="3">
    <source>
        <dbReference type="EMBL" id="KAF5393778.1"/>
    </source>
</evidence>
<feature type="compositionally biased region" description="Gly residues" evidence="1">
    <location>
        <begin position="62"/>
        <end position="76"/>
    </location>
</feature>
<protein>
    <recommendedName>
        <fullName evidence="2">CcmS related domain-containing protein</fullName>
    </recommendedName>
</protein>
<feature type="compositionally biased region" description="Acidic residues" evidence="1">
    <location>
        <begin position="83"/>
        <end position="96"/>
    </location>
</feature>
<evidence type="ECO:0000256" key="1">
    <source>
        <dbReference type="SAM" id="MobiDB-lite"/>
    </source>
</evidence>
<sequence length="642" mass="71905">MNPLRRTKRTGLLNEPATTGGSPAPWPSETLPVDGWGKSDHPVPKSTPKEARASKSVAFASGWGGAGSDWGGGSWGGDHREDEEYEDEDEEYEEEENYRWGPSTSSTAWGAPPPPTKPSSAAQPGWKGWSEEAKRLSKATSTATAPGKPMISQHQQSQILSSLLSQPPSKNAYLSAAQQQQQQQKSKKQQQPPINSYFQHAQSVQPNSTHWPSSNKKDKKVQEKARKQHHRARSEYRDPRGSTGDSWGANNDGEWGQETTGDWEKEEPHGWGKETGSEWGQDTSGRWGKEANTGWGQETSAEWGKETNSAWDQDTGNGWGASASNGWGPIPEEDEYEYEDARKVRFSPYHGSGGWGTESLGDGSAASMANLWGTDKSKDTSYTMPSKTLAHAYNGTTTSLNTGIPRNKINEYTNVQFHDSRGAALSPFQQALFGRARKAKDRIHWSFPPNKDERVESLLSWIQTVSYSLGSYGLHRFLQSRERGALITNADYRIPDGKNEPAFDWLTFDQLRETRDKTLQESVAFYNPAAQVVIFIFLPSPSGNSVAMWRRRINVPNNTRLMLQAEISLASIALRRDEDYVVHVDEYPSAQPLQKHPGIRSRIRRASLPSRKDYAGTYPMLIDEDTLPGKPKKKRKWWQFFW</sequence>